<organism evidence="9 10">
    <name type="scientific">Marasmius tenuissimus</name>
    <dbReference type="NCBI Taxonomy" id="585030"/>
    <lineage>
        <taxon>Eukaryota</taxon>
        <taxon>Fungi</taxon>
        <taxon>Dikarya</taxon>
        <taxon>Basidiomycota</taxon>
        <taxon>Agaricomycotina</taxon>
        <taxon>Agaricomycetes</taxon>
        <taxon>Agaricomycetidae</taxon>
        <taxon>Agaricales</taxon>
        <taxon>Marasmiineae</taxon>
        <taxon>Marasmiaceae</taxon>
        <taxon>Marasmius</taxon>
    </lineage>
</organism>
<dbReference type="Proteomes" id="UP001437256">
    <property type="component" value="Unassembled WGS sequence"/>
</dbReference>
<comment type="cofactor">
    <cofactor evidence="1">
        <name>Zn(2+)</name>
        <dbReference type="ChEBI" id="CHEBI:29105"/>
    </cofactor>
</comment>
<keyword evidence="3" id="KW-0645">Protease</keyword>
<evidence type="ECO:0000256" key="6">
    <source>
        <dbReference type="ARBA" id="ARBA00022833"/>
    </source>
</evidence>
<evidence type="ECO:0000256" key="4">
    <source>
        <dbReference type="ARBA" id="ARBA00022723"/>
    </source>
</evidence>
<dbReference type="InterPro" id="IPR029463">
    <property type="entry name" value="Lys_MEP"/>
</dbReference>
<evidence type="ECO:0000256" key="3">
    <source>
        <dbReference type="ARBA" id="ARBA00022670"/>
    </source>
</evidence>
<proteinExistence type="inferred from homology"/>
<dbReference type="PANTHER" id="PTHR37016:SF3">
    <property type="entry name" value="NEUTRAL PROTEASE 2-RELATED"/>
    <property type="match status" value="1"/>
</dbReference>
<keyword evidence="10" id="KW-1185">Reference proteome</keyword>
<dbReference type="PANTHER" id="PTHR37016">
    <property type="match status" value="1"/>
</dbReference>
<evidence type="ECO:0000313" key="9">
    <source>
        <dbReference type="EMBL" id="KAL0066625.1"/>
    </source>
</evidence>
<name>A0ABR2ZZ63_9AGAR</name>
<evidence type="ECO:0000256" key="5">
    <source>
        <dbReference type="ARBA" id="ARBA00022801"/>
    </source>
</evidence>
<dbReference type="InterPro" id="IPR050414">
    <property type="entry name" value="Fungal_M35_metalloproteases"/>
</dbReference>
<dbReference type="Pfam" id="PF14521">
    <property type="entry name" value="Aspzincin_M35"/>
    <property type="match status" value="1"/>
</dbReference>
<dbReference type="EMBL" id="JBBXMP010000034">
    <property type="protein sequence ID" value="KAL0066625.1"/>
    <property type="molecule type" value="Genomic_DNA"/>
</dbReference>
<sequence length="394" mass="42497">MKTQDQASTEFNPRLTFPLSEVAMRFSSSVRSALVGLCLSALRVAGAPGLSLSVSGTNNFAGVENFKLTTSLVNTGDEPLRLLKDPRTALSSLPTNAFAITGVDGASPVFTGAYAKFVPEYVVKNNIETAFVVLEPGQSFQVDHDLSTAYNFTRPGEGSYDIRANTLFLYIDPATNEIAELQASHEEPLKASFTGSLSYVPRRVKRVGFDTCNDDQQAQLIAAAESAVTYANDAHAYLTSHTSLTTRYVSWFGEYDDGRHSTVVDHFNAIKGYPFTGDSTYTCFCTDAGVYAYVTGDFGVINLCGAFWNAPNTGTDSRVSEPLALRQIFAHLTAHLIKAGTLIHESSHFSQIAGTQDHVYGQSGARSLAQSDPSAAIANADSHEYFAENNPAED</sequence>
<dbReference type="Gene3D" id="3.40.390.10">
    <property type="entry name" value="Collagenase (Catalytic Domain)"/>
    <property type="match status" value="1"/>
</dbReference>
<feature type="domain" description="Lysine-specific metallo-endopeptidase" evidence="8">
    <location>
        <begin position="236"/>
        <end position="388"/>
    </location>
</feature>
<accession>A0ABR2ZZ63</accession>
<keyword evidence="6" id="KW-0862">Zinc</keyword>
<reference evidence="9 10" key="1">
    <citation type="submission" date="2024-05" db="EMBL/GenBank/DDBJ databases">
        <title>A draft genome resource for the thread blight pathogen Marasmius tenuissimus strain MS-2.</title>
        <authorList>
            <person name="Yulfo-Soto G.E."/>
            <person name="Baruah I.K."/>
            <person name="Amoako-Attah I."/>
            <person name="Bukari Y."/>
            <person name="Meinhardt L.W."/>
            <person name="Bailey B.A."/>
            <person name="Cohen S.P."/>
        </authorList>
    </citation>
    <scope>NUCLEOTIDE SEQUENCE [LARGE SCALE GENOMIC DNA]</scope>
    <source>
        <strain evidence="9 10">MS-2</strain>
    </source>
</reference>
<evidence type="ECO:0000256" key="7">
    <source>
        <dbReference type="ARBA" id="ARBA00023049"/>
    </source>
</evidence>
<dbReference type="SUPFAM" id="SSF55486">
    <property type="entry name" value="Metalloproteases ('zincins'), catalytic domain"/>
    <property type="match status" value="1"/>
</dbReference>
<dbReference type="Gene3D" id="2.60.40.2970">
    <property type="match status" value="1"/>
</dbReference>
<dbReference type="SMART" id="SM01351">
    <property type="entry name" value="Aspzincin_M35"/>
    <property type="match status" value="1"/>
</dbReference>
<keyword evidence="7" id="KW-0482">Metalloprotease</keyword>
<protein>
    <recommendedName>
        <fullName evidence="8">Lysine-specific metallo-endopeptidase domain-containing protein</fullName>
    </recommendedName>
</protein>
<evidence type="ECO:0000256" key="1">
    <source>
        <dbReference type="ARBA" id="ARBA00001947"/>
    </source>
</evidence>
<dbReference type="InterPro" id="IPR024079">
    <property type="entry name" value="MetalloPept_cat_dom_sf"/>
</dbReference>
<comment type="caution">
    <text evidence="9">The sequence shown here is derived from an EMBL/GenBank/DDBJ whole genome shotgun (WGS) entry which is preliminary data.</text>
</comment>
<evidence type="ECO:0000256" key="2">
    <source>
        <dbReference type="ARBA" id="ARBA00010279"/>
    </source>
</evidence>
<evidence type="ECO:0000313" key="10">
    <source>
        <dbReference type="Proteomes" id="UP001437256"/>
    </source>
</evidence>
<keyword evidence="4" id="KW-0479">Metal-binding</keyword>
<evidence type="ECO:0000259" key="8">
    <source>
        <dbReference type="SMART" id="SM01351"/>
    </source>
</evidence>
<comment type="similarity">
    <text evidence="2">Belongs to the peptidase M35 family.</text>
</comment>
<gene>
    <name evidence="9" type="ORF">AAF712_006429</name>
</gene>
<keyword evidence="5" id="KW-0378">Hydrolase</keyword>